<dbReference type="RefSeq" id="WP_085801056.1">
    <property type="nucleotide sequence ID" value="NZ_FWXB01000011.1"/>
</dbReference>
<dbReference type="GO" id="GO:0000976">
    <property type="term" value="F:transcription cis-regulatory region binding"/>
    <property type="evidence" value="ECO:0007669"/>
    <property type="project" value="TreeGrafter"/>
</dbReference>
<dbReference type="PANTHER" id="PTHR30146">
    <property type="entry name" value="LACI-RELATED TRANSCRIPTIONAL REPRESSOR"/>
    <property type="match status" value="1"/>
</dbReference>
<dbReference type="InterPro" id="IPR028082">
    <property type="entry name" value="Peripla_BP_I"/>
</dbReference>
<evidence type="ECO:0000313" key="6">
    <source>
        <dbReference type="Proteomes" id="UP000193224"/>
    </source>
</evidence>
<gene>
    <name evidence="5" type="primary">rbsR</name>
    <name evidence="5" type="ORF">ROA7745_02952</name>
</gene>
<feature type="domain" description="HTH lacI-type" evidence="4">
    <location>
        <begin position="7"/>
        <end position="62"/>
    </location>
</feature>
<dbReference type="Gene3D" id="1.10.260.40">
    <property type="entry name" value="lambda repressor-like DNA-binding domains"/>
    <property type="match status" value="1"/>
</dbReference>
<proteinExistence type="predicted"/>
<accession>A0A1X7BU29</accession>
<evidence type="ECO:0000256" key="3">
    <source>
        <dbReference type="ARBA" id="ARBA00023163"/>
    </source>
</evidence>
<dbReference type="GO" id="GO:0003700">
    <property type="term" value="F:DNA-binding transcription factor activity"/>
    <property type="evidence" value="ECO:0007669"/>
    <property type="project" value="TreeGrafter"/>
</dbReference>
<keyword evidence="3" id="KW-0804">Transcription</keyword>
<name>A0A1X7BU29_9RHOB</name>
<evidence type="ECO:0000259" key="4">
    <source>
        <dbReference type="PROSITE" id="PS50932"/>
    </source>
</evidence>
<dbReference type="InterPro" id="IPR046335">
    <property type="entry name" value="LacI/GalR-like_sensor"/>
</dbReference>
<dbReference type="SMART" id="SM00354">
    <property type="entry name" value="HTH_LACI"/>
    <property type="match status" value="1"/>
</dbReference>
<dbReference type="Gene3D" id="3.40.50.2300">
    <property type="match status" value="2"/>
</dbReference>
<dbReference type="CDD" id="cd06267">
    <property type="entry name" value="PBP1_LacI_sugar_binding-like"/>
    <property type="match status" value="1"/>
</dbReference>
<sequence>MAKNKRTTVKQVAEHAGVSPMTVSNYVNRRFDLMSDKMRERVGKSVSELNYRRNFGAHSLRTSQAWSIGIVVVDRSDHYLSDGYTTQIISGFSNRLNQKGYSVLLQGITPEDFHSSNFLQNLRTDAIAVLLSGSDKDRLAQFEIIQKLDQPTLVFLEIPGAGKPTVCTVKQDETAGARALAEKVLENAKQHVVILTSGLNEWAAVNDRVEGMFATLKNAGVENVCVLKCGDCGVEDVQQVLKNYVAASGLPEAVMCINDTMALAVLDYFKQSSFSVPEDVRVTGYNAFGLHLLSWPRLTTVRSPAYKMGEIGADELLHCLDHGTFTQTTITCPIELIDGASA</sequence>
<reference evidence="5 6" key="1">
    <citation type="submission" date="2017-03" db="EMBL/GenBank/DDBJ databases">
        <authorList>
            <person name="Afonso C.L."/>
            <person name="Miller P.J."/>
            <person name="Scott M.A."/>
            <person name="Spackman E."/>
            <person name="Goraichik I."/>
            <person name="Dimitrov K.M."/>
            <person name="Suarez D.L."/>
            <person name="Swayne D.E."/>
        </authorList>
    </citation>
    <scope>NUCLEOTIDE SEQUENCE [LARGE SCALE GENOMIC DNA]</scope>
    <source>
        <strain evidence="5 6">CECT 7745</strain>
    </source>
</reference>
<dbReference type="AlphaFoldDB" id="A0A1X7BU29"/>
<dbReference type="Proteomes" id="UP000193224">
    <property type="component" value="Unassembled WGS sequence"/>
</dbReference>
<keyword evidence="6" id="KW-1185">Reference proteome</keyword>
<dbReference type="SUPFAM" id="SSF47413">
    <property type="entry name" value="lambda repressor-like DNA-binding domains"/>
    <property type="match status" value="1"/>
</dbReference>
<protein>
    <submittedName>
        <fullName evidence="5">Ribose operon repressor</fullName>
    </submittedName>
</protein>
<dbReference type="OrthoDB" id="9772505at2"/>
<evidence type="ECO:0000256" key="2">
    <source>
        <dbReference type="ARBA" id="ARBA00023125"/>
    </source>
</evidence>
<dbReference type="InterPro" id="IPR010982">
    <property type="entry name" value="Lambda_DNA-bd_dom_sf"/>
</dbReference>
<dbReference type="InterPro" id="IPR000843">
    <property type="entry name" value="HTH_LacI"/>
</dbReference>
<dbReference type="EMBL" id="FWXB01000011">
    <property type="protein sequence ID" value="SMC13118.1"/>
    <property type="molecule type" value="Genomic_DNA"/>
</dbReference>
<dbReference type="PROSITE" id="PS50932">
    <property type="entry name" value="HTH_LACI_2"/>
    <property type="match status" value="1"/>
</dbReference>
<dbReference type="Pfam" id="PF00356">
    <property type="entry name" value="LacI"/>
    <property type="match status" value="1"/>
</dbReference>
<dbReference type="SUPFAM" id="SSF53822">
    <property type="entry name" value="Periplasmic binding protein-like I"/>
    <property type="match status" value="1"/>
</dbReference>
<keyword evidence="2" id="KW-0238">DNA-binding</keyword>
<dbReference type="PANTHER" id="PTHR30146:SF109">
    <property type="entry name" value="HTH-TYPE TRANSCRIPTIONAL REGULATOR GALS"/>
    <property type="match status" value="1"/>
</dbReference>
<keyword evidence="1" id="KW-0805">Transcription regulation</keyword>
<organism evidence="5 6">
    <name type="scientific">Roseovarius aestuarii</name>
    <dbReference type="NCBI Taxonomy" id="475083"/>
    <lineage>
        <taxon>Bacteria</taxon>
        <taxon>Pseudomonadati</taxon>
        <taxon>Pseudomonadota</taxon>
        <taxon>Alphaproteobacteria</taxon>
        <taxon>Rhodobacterales</taxon>
        <taxon>Roseobacteraceae</taxon>
        <taxon>Roseovarius</taxon>
    </lineage>
</organism>
<evidence type="ECO:0000313" key="5">
    <source>
        <dbReference type="EMBL" id="SMC13118.1"/>
    </source>
</evidence>
<evidence type="ECO:0000256" key="1">
    <source>
        <dbReference type="ARBA" id="ARBA00023015"/>
    </source>
</evidence>
<dbReference type="Pfam" id="PF13377">
    <property type="entry name" value="Peripla_BP_3"/>
    <property type="match status" value="1"/>
</dbReference>
<dbReference type="CDD" id="cd01392">
    <property type="entry name" value="HTH_LacI"/>
    <property type="match status" value="1"/>
</dbReference>